<sequence length="109" mass="13084">MGPKLRSESTDLQNYMRYQPVGPLKEQERRPTWSANVFDRLDEEAYFYQRMTPFHYGRRIGSIPRDPMYEPGYSYDDKWDGPARSFEEDDNDEDLLFSYEIWNSPIPKS</sequence>
<organism evidence="1 2">
    <name type="scientific">Abeliophyllum distichum</name>
    <dbReference type="NCBI Taxonomy" id="126358"/>
    <lineage>
        <taxon>Eukaryota</taxon>
        <taxon>Viridiplantae</taxon>
        <taxon>Streptophyta</taxon>
        <taxon>Embryophyta</taxon>
        <taxon>Tracheophyta</taxon>
        <taxon>Spermatophyta</taxon>
        <taxon>Magnoliopsida</taxon>
        <taxon>eudicotyledons</taxon>
        <taxon>Gunneridae</taxon>
        <taxon>Pentapetalae</taxon>
        <taxon>asterids</taxon>
        <taxon>lamiids</taxon>
        <taxon>Lamiales</taxon>
        <taxon>Oleaceae</taxon>
        <taxon>Forsythieae</taxon>
        <taxon>Abeliophyllum</taxon>
    </lineage>
</organism>
<name>A0ABD1PPK5_9LAMI</name>
<protein>
    <submittedName>
        <fullName evidence="1">Uncharacterized protein</fullName>
    </submittedName>
</protein>
<reference evidence="2" key="1">
    <citation type="submission" date="2024-07" db="EMBL/GenBank/DDBJ databases">
        <title>Two chromosome-level genome assemblies of Korean endemic species Abeliophyllum distichum and Forsythia ovata (Oleaceae).</title>
        <authorList>
            <person name="Jang H."/>
        </authorList>
    </citation>
    <scope>NUCLEOTIDE SEQUENCE [LARGE SCALE GENOMIC DNA]</scope>
</reference>
<dbReference type="Proteomes" id="UP001604336">
    <property type="component" value="Unassembled WGS sequence"/>
</dbReference>
<evidence type="ECO:0000313" key="2">
    <source>
        <dbReference type="Proteomes" id="UP001604336"/>
    </source>
</evidence>
<dbReference type="EMBL" id="JBFOLK010000013">
    <property type="protein sequence ID" value="KAL2465805.1"/>
    <property type="molecule type" value="Genomic_DNA"/>
</dbReference>
<accession>A0ABD1PPK5</accession>
<keyword evidence="2" id="KW-1185">Reference proteome</keyword>
<proteinExistence type="predicted"/>
<comment type="caution">
    <text evidence="1">The sequence shown here is derived from an EMBL/GenBank/DDBJ whole genome shotgun (WGS) entry which is preliminary data.</text>
</comment>
<gene>
    <name evidence="1" type="ORF">Adt_41656</name>
</gene>
<dbReference type="AlphaFoldDB" id="A0ABD1PPK5"/>
<evidence type="ECO:0000313" key="1">
    <source>
        <dbReference type="EMBL" id="KAL2465805.1"/>
    </source>
</evidence>